<evidence type="ECO:0008006" key="3">
    <source>
        <dbReference type="Google" id="ProtNLM"/>
    </source>
</evidence>
<dbReference type="GO" id="GO:0017148">
    <property type="term" value="P:negative regulation of translation"/>
    <property type="evidence" value="ECO:0007669"/>
    <property type="project" value="TreeGrafter"/>
</dbReference>
<organism evidence="2">
    <name type="scientific">hydrothermal vent metagenome</name>
    <dbReference type="NCBI Taxonomy" id="652676"/>
    <lineage>
        <taxon>unclassified sequences</taxon>
        <taxon>metagenomes</taxon>
        <taxon>ecological metagenomes</taxon>
    </lineage>
</organism>
<protein>
    <recommendedName>
        <fullName evidence="3">Ribosomal silencing factor RsfA</fullName>
    </recommendedName>
</protein>
<dbReference type="EMBL" id="UOGJ01000127">
    <property type="protein sequence ID" value="VAX37397.1"/>
    <property type="molecule type" value="Genomic_DNA"/>
</dbReference>
<evidence type="ECO:0000313" key="2">
    <source>
        <dbReference type="EMBL" id="VAX37397.1"/>
    </source>
</evidence>
<dbReference type="NCBIfam" id="TIGR00090">
    <property type="entry name" value="rsfS_iojap_ybeB"/>
    <property type="match status" value="1"/>
</dbReference>
<dbReference type="AlphaFoldDB" id="A0A3B1E4D2"/>
<name>A0A3B1E4D2_9ZZZZ</name>
<evidence type="ECO:0000256" key="1">
    <source>
        <dbReference type="ARBA" id="ARBA00010574"/>
    </source>
</evidence>
<gene>
    <name evidence="2" type="ORF">MNBD_UNCLBAC01-919</name>
</gene>
<proteinExistence type="inferred from homology"/>
<dbReference type="Gene3D" id="3.30.460.10">
    <property type="entry name" value="Beta Polymerase, domain 2"/>
    <property type="match status" value="1"/>
</dbReference>
<dbReference type="Pfam" id="PF02410">
    <property type="entry name" value="RsfS"/>
    <property type="match status" value="1"/>
</dbReference>
<accession>A0A3B1E4D2</accession>
<dbReference type="InterPro" id="IPR043519">
    <property type="entry name" value="NT_sf"/>
</dbReference>
<dbReference type="PANTHER" id="PTHR21043">
    <property type="entry name" value="IOJAP SUPERFAMILY ORTHOLOG"/>
    <property type="match status" value="1"/>
</dbReference>
<dbReference type="SUPFAM" id="SSF81301">
    <property type="entry name" value="Nucleotidyltransferase"/>
    <property type="match status" value="1"/>
</dbReference>
<dbReference type="PANTHER" id="PTHR21043:SF0">
    <property type="entry name" value="MITOCHONDRIAL ASSEMBLY OF RIBOSOMAL LARGE SUBUNIT PROTEIN 1"/>
    <property type="match status" value="1"/>
</dbReference>
<dbReference type="GO" id="GO:0090071">
    <property type="term" value="P:negative regulation of ribosome biogenesis"/>
    <property type="evidence" value="ECO:0007669"/>
    <property type="project" value="TreeGrafter"/>
</dbReference>
<dbReference type="InterPro" id="IPR004394">
    <property type="entry name" value="Iojap/RsfS/C7orf30"/>
</dbReference>
<reference evidence="2" key="1">
    <citation type="submission" date="2018-06" db="EMBL/GenBank/DDBJ databases">
        <authorList>
            <person name="Zhirakovskaya E."/>
        </authorList>
    </citation>
    <scope>NUCLEOTIDE SEQUENCE</scope>
</reference>
<dbReference type="GO" id="GO:0043023">
    <property type="term" value="F:ribosomal large subunit binding"/>
    <property type="evidence" value="ECO:0007669"/>
    <property type="project" value="TreeGrafter"/>
</dbReference>
<sequence>MRKVVNFCDFFVICSGGTDRHVHAIADNVKEGLQHIGIKIAFKKGSGNCDWVVLDSGDVVTHIFQKQTREFYQLECLWSEAKEVVWAE</sequence>
<comment type="similarity">
    <text evidence="1">Belongs to the Iojap/RsfS family.</text>
</comment>